<name>A0A5S4F390_9ACTN</name>
<dbReference type="Gene3D" id="3.40.50.12780">
    <property type="entry name" value="N-terminal domain of ligase-like"/>
    <property type="match status" value="1"/>
</dbReference>
<gene>
    <name evidence="7" type="ORF">ETD85_60295</name>
</gene>
<dbReference type="EMBL" id="VCKX01000515">
    <property type="protein sequence ID" value="TMR10588.1"/>
    <property type="molecule type" value="Genomic_DNA"/>
</dbReference>
<accession>A0A5S4F390</accession>
<dbReference type="Proteomes" id="UP000306628">
    <property type="component" value="Unassembled WGS sequence"/>
</dbReference>
<dbReference type="PANTHER" id="PTHR22754:SF32">
    <property type="entry name" value="DISCO-INTERACTING PROTEIN 2"/>
    <property type="match status" value="1"/>
</dbReference>
<dbReference type="InterPro" id="IPR042099">
    <property type="entry name" value="ANL_N_sf"/>
</dbReference>
<organism evidence="7 8">
    <name type="scientific">Nonomuraea zeae</name>
    <dbReference type="NCBI Taxonomy" id="1642303"/>
    <lineage>
        <taxon>Bacteria</taxon>
        <taxon>Bacillati</taxon>
        <taxon>Actinomycetota</taxon>
        <taxon>Actinomycetes</taxon>
        <taxon>Streptosporangiales</taxon>
        <taxon>Streptosporangiaceae</taxon>
        <taxon>Nonomuraea</taxon>
    </lineage>
</organism>
<dbReference type="RefSeq" id="WP_138698764.1">
    <property type="nucleotide sequence ID" value="NZ_JBHSAZ010000081.1"/>
</dbReference>
<dbReference type="OrthoDB" id="3671040at2"/>
<sequence length="570" mass="61189">MRDTLIAQVARWARETPGAPAYTFVDHLGDGSRRTLTWRQADLKARALAVRLRELAGPGDRAAVLAPQGLDYVVAMLGTMYARLVAVPLFAPGLPGHAERLTGAYADADPMIVLTTTAALPGVTDFLAAAQAPKHVITVDTVSDLLADECEWAPEHVRPDDLAYLQYTSGSTRAPAGVEITHANLTANAAQLWEVFEARPATSVAVLWLPLFHDMGLVATVAMPMMGGNQAVFMDPVAFVMSPVRWLRLLSEFGEVFTGGPNFAYEYTAARVSEADKAGLDLSGVRVMLNGAEPVRPGAIAAFDAAFAGHGLRPEAHTPAYGLAEATVFVAAMGRGERPLVTGFDRDALREGHAVPHTGRGARSLLVSCGRPHGQHVRVAGEDGRALPDGEVGEIRVQGPNVARAYWRDPARSAEVFGAVLDGVDGTWLRTGDLGVLHDGHLYITGRIKDLIIVDGRNHYPQDVEATVQEAHRAVRRDRVAAFAVPGEETERLVVVAECSRDFLQRGVEADGEEVARAVRVAVRKYHDLSVHDFVLTEPGAVPRTSSGKIARRACLRAYLEGALTRAEAG</sequence>
<evidence type="ECO:0000256" key="3">
    <source>
        <dbReference type="ARBA" id="ARBA00022832"/>
    </source>
</evidence>
<dbReference type="Gene3D" id="3.30.300.30">
    <property type="match status" value="1"/>
</dbReference>
<dbReference type="Pfam" id="PF00501">
    <property type="entry name" value="AMP-binding"/>
    <property type="match status" value="1"/>
</dbReference>
<keyword evidence="3" id="KW-0276">Fatty acid metabolism</keyword>
<dbReference type="GO" id="GO:0005886">
    <property type="term" value="C:plasma membrane"/>
    <property type="evidence" value="ECO:0007669"/>
    <property type="project" value="TreeGrafter"/>
</dbReference>
<evidence type="ECO:0000256" key="1">
    <source>
        <dbReference type="ARBA" id="ARBA00006432"/>
    </source>
</evidence>
<evidence type="ECO:0000259" key="6">
    <source>
        <dbReference type="Pfam" id="PF23024"/>
    </source>
</evidence>
<dbReference type="GO" id="GO:0071766">
    <property type="term" value="P:Actinobacterium-type cell wall biogenesis"/>
    <property type="evidence" value="ECO:0007669"/>
    <property type="project" value="UniProtKB-ARBA"/>
</dbReference>
<keyword evidence="8" id="KW-1185">Reference proteome</keyword>
<proteinExistence type="inferred from homology"/>
<dbReference type="FunFam" id="3.40.50.12780:FF:000013">
    <property type="entry name" value="Long-chain-fatty-acid--AMP ligase FadD32"/>
    <property type="match status" value="1"/>
</dbReference>
<feature type="domain" description="AMP-dependent synthetase/ligase" evidence="5">
    <location>
        <begin position="10"/>
        <end position="407"/>
    </location>
</feature>
<evidence type="ECO:0000256" key="4">
    <source>
        <dbReference type="ARBA" id="ARBA00023098"/>
    </source>
</evidence>
<evidence type="ECO:0000256" key="2">
    <source>
        <dbReference type="ARBA" id="ARBA00022598"/>
    </source>
</evidence>
<dbReference type="SUPFAM" id="SSF56801">
    <property type="entry name" value="Acetyl-CoA synthetase-like"/>
    <property type="match status" value="1"/>
</dbReference>
<dbReference type="InterPro" id="IPR000873">
    <property type="entry name" value="AMP-dep_synth/lig_dom"/>
</dbReference>
<protein>
    <submittedName>
        <fullName evidence="7">Fatty acyl-AMP ligase</fullName>
    </submittedName>
</protein>
<dbReference type="InterPro" id="IPR025110">
    <property type="entry name" value="AMP-bd_C"/>
</dbReference>
<evidence type="ECO:0000313" key="7">
    <source>
        <dbReference type="EMBL" id="TMR10588.1"/>
    </source>
</evidence>
<reference evidence="7 8" key="1">
    <citation type="submission" date="2019-05" db="EMBL/GenBank/DDBJ databases">
        <title>Draft genome sequence of Nonomuraea zeae DSM 100528.</title>
        <authorList>
            <person name="Saricaoglu S."/>
            <person name="Isik K."/>
        </authorList>
    </citation>
    <scope>NUCLEOTIDE SEQUENCE [LARGE SCALE GENOMIC DNA]</scope>
    <source>
        <strain evidence="7 8">DSM 100528</strain>
    </source>
</reference>
<dbReference type="GO" id="GO:0006633">
    <property type="term" value="P:fatty acid biosynthetic process"/>
    <property type="evidence" value="ECO:0007669"/>
    <property type="project" value="TreeGrafter"/>
</dbReference>
<keyword evidence="4" id="KW-0443">Lipid metabolism</keyword>
<keyword evidence="2 7" id="KW-0436">Ligase</keyword>
<dbReference type="Pfam" id="PF23024">
    <property type="entry name" value="AMP-dom_DIP2-like"/>
    <property type="match status" value="1"/>
</dbReference>
<evidence type="ECO:0000259" key="5">
    <source>
        <dbReference type="Pfam" id="PF00501"/>
    </source>
</evidence>
<feature type="domain" description="AMP-binding enzyme C-terminal" evidence="6">
    <location>
        <begin position="450"/>
        <end position="565"/>
    </location>
</feature>
<dbReference type="InterPro" id="IPR045851">
    <property type="entry name" value="AMP-bd_C_sf"/>
</dbReference>
<dbReference type="CDD" id="cd05931">
    <property type="entry name" value="FAAL"/>
    <property type="match status" value="1"/>
</dbReference>
<comment type="similarity">
    <text evidence="1">Belongs to the ATP-dependent AMP-binding enzyme family.</text>
</comment>
<dbReference type="GO" id="GO:0070566">
    <property type="term" value="F:adenylyltransferase activity"/>
    <property type="evidence" value="ECO:0007669"/>
    <property type="project" value="TreeGrafter"/>
</dbReference>
<comment type="caution">
    <text evidence="7">The sequence shown here is derived from an EMBL/GenBank/DDBJ whole genome shotgun (WGS) entry which is preliminary data.</text>
</comment>
<dbReference type="PANTHER" id="PTHR22754">
    <property type="entry name" value="DISCO-INTERACTING PROTEIN 2 DIP2 -RELATED"/>
    <property type="match status" value="1"/>
</dbReference>
<dbReference type="GO" id="GO:0016874">
    <property type="term" value="F:ligase activity"/>
    <property type="evidence" value="ECO:0007669"/>
    <property type="project" value="UniProtKB-KW"/>
</dbReference>
<dbReference type="AlphaFoldDB" id="A0A5S4F390"/>
<dbReference type="InterPro" id="IPR040097">
    <property type="entry name" value="FAAL/FAAC"/>
</dbReference>
<evidence type="ECO:0000313" key="8">
    <source>
        <dbReference type="Proteomes" id="UP000306628"/>
    </source>
</evidence>